<protein>
    <submittedName>
        <fullName evidence="5">3'-5' exonuclease</fullName>
    </submittedName>
</protein>
<accession>A0A9X3WRS6</accession>
<reference evidence="5" key="1">
    <citation type="submission" date="2022-06" db="EMBL/GenBank/DDBJ databases">
        <title>Aquibacillus sp. a new bacterium isolated from soil saline samples.</title>
        <authorList>
            <person name="Galisteo C."/>
            <person name="De La Haba R."/>
            <person name="Sanchez-Porro C."/>
            <person name="Ventosa A."/>
        </authorList>
    </citation>
    <scope>NUCLEOTIDE SEQUENCE</scope>
    <source>
        <strain evidence="5">3ASR75-11</strain>
    </source>
</reference>
<dbReference type="Gene3D" id="3.30.420.10">
    <property type="entry name" value="Ribonuclease H-like superfamily/Ribonuclease H"/>
    <property type="match status" value="1"/>
</dbReference>
<dbReference type="SMART" id="SM00479">
    <property type="entry name" value="EXOIII"/>
    <property type="match status" value="1"/>
</dbReference>
<dbReference type="InterPro" id="IPR012337">
    <property type="entry name" value="RNaseH-like_sf"/>
</dbReference>
<evidence type="ECO:0000256" key="2">
    <source>
        <dbReference type="ARBA" id="ARBA00022801"/>
    </source>
</evidence>
<dbReference type="FunFam" id="3.30.420.10:FF:000045">
    <property type="entry name" value="3'-5' exonuclease DinG"/>
    <property type="match status" value="1"/>
</dbReference>
<feature type="domain" description="Exonuclease" evidence="4">
    <location>
        <begin position="2"/>
        <end position="165"/>
    </location>
</feature>
<evidence type="ECO:0000313" key="5">
    <source>
        <dbReference type="EMBL" id="MDC3424185.1"/>
    </source>
</evidence>
<dbReference type="PANTHER" id="PTHR30231:SF42">
    <property type="entry name" value="EXONUCLEASE"/>
    <property type="match status" value="1"/>
</dbReference>
<dbReference type="SUPFAM" id="SSF53098">
    <property type="entry name" value="Ribonuclease H-like"/>
    <property type="match status" value="1"/>
</dbReference>
<dbReference type="GO" id="GO:0003677">
    <property type="term" value="F:DNA binding"/>
    <property type="evidence" value="ECO:0007669"/>
    <property type="project" value="InterPro"/>
</dbReference>
<dbReference type="GO" id="GO:0006260">
    <property type="term" value="P:DNA replication"/>
    <property type="evidence" value="ECO:0007669"/>
    <property type="project" value="InterPro"/>
</dbReference>
<dbReference type="InterPro" id="IPR036397">
    <property type="entry name" value="RNaseH_sf"/>
</dbReference>
<organism evidence="5 6">
    <name type="scientific">Terrihalobacillus insolitus</name>
    <dbReference type="NCBI Taxonomy" id="2950438"/>
    <lineage>
        <taxon>Bacteria</taxon>
        <taxon>Bacillati</taxon>
        <taxon>Bacillota</taxon>
        <taxon>Bacilli</taxon>
        <taxon>Bacillales</taxon>
        <taxon>Bacillaceae</taxon>
        <taxon>Terrihalobacillus</taxon>
    </lineage>
</organism>
<dbReference type="InterPro" id="IPR006054">
    <property type="entry name" value="DnaQ"/>
</dbReference>
<dbReference type="Proteomes" id="UP001145050">
    <property type="component" value="Unassembled WGS sequence"/>
</dbReference>
<keyword evidence="2" id="KW-0378">Hydrolase</keyword>
<proteinExistence type="predicted"/>
<dbReference type="AlphaFoldDB" id="A0A9X3WRS6"/>
<dbReference type="GO" id="GO:0005829">
    <property type="term" value="C:cytosol"/>
    <property type="evidence" value="ECO:0007669"/>
    <property type="project" value="TreeGrafter"/>
</dbReference>
<evidence type="ECO:0000256" key="1">
    <source>
        <dbReference type="ARBA" id="ARBA00022722"/>
    </source>
</evidence>
<evidence type="ECO:0000256" key="3">
    <source>
        <dbReference type="ARBA" id="ARBA00022839"/>
    </source>
</evidence>
<sequence length="205" mass="23879">MNLVSIDFETANRTRESPCAVGIVVVNENIILDEFYSLINPLMNFDSYNTYVHGITENDVIDAPTFDELWPSLHKYLENNIVIAHNASFDMSVLRYTLDRFGLTYPELDYLCSVALSKELWPELRNYKLDNLADFKNISFSHHHALEDAKVVVDLLLKAMEEQHVKNIHGLMDKLNISSGRIFERGYVTPKVKRKKQRQRRKILY</sequence>
<dbReference type="InterPro" id="IPR013520">
    <property type="entry name" value="Ribonucl_H"/>
</dbReference>
<dbReference type="PANTHER" id="PTHR30231">
    <property type="entry name" value="DNA POLYMERASE III SUBUNIT EPSILON"/>
    <property type="match status" value="1"/>
</dbReference>
<dbReference type="GO" id="GO:0003887">
    <property type="term" value="F:DNA-directed DNA polymerase activity"/>
    <property type="evidence" value="ECO:0007669"/>
    <property type="project" value="InterPro"/>
</dbReference>
<evidence type="ECO:0000313" key="6">
    <source>
        <dbReference type="Proteomes" id="UP001145050"/>
    </source>
</evidence>
<dbReference type="RefSeq" id="WP_272435984.1">
    <property type="nucleotide sequence ID" value="NZ_JAMQKB010000004.1"/>
</dbReference>
<dbReference type="EMBL" id="JAMQKB010000004">
    <property type="protein sequence ID" value="MDC3424185.1"/>
    <property type="molecule type" value="Genomic_DNA"/>
</dbReference>
<comment type="caution">
    <text evidence="5">The sequence shown here is derived from an EMBL/GenBank/DDBJ whole genome shotgun (WGS) entry which is preliminary data.</text>
</comment>
<keyword evidence="1" id="KW-0540">Nuclease</keyword>
<keyword evidence="6" id="KW-1185">Reference proteome</keyword>
<gene>
    <name evidence="5" type="ORF">NC797_06645</name>
</gene>
<dbReference type="GO" id="GO:0008408">
    <property type="term" value="F:3'-5' exonuclease activity"/>
    <property type="evidence" value="ECO:0007669"/>
    <property type="project" value="TreeGrafter"/>
</dbReference>
<dbReference type="Pfam" id="PF00929">
    <property type="entry name" value="RNase_T"/>
    <property type="match status" value="1"/>
</dbReference>
<name>A0A9X3WRS6_9BACI</name>
<dbReference type="CDD" id="cd06130">
    <property type="entry name" value="DNA_pol_III_epsilon_like"/>
    <property type="match status" value="1"/>
</dbReference>
<keyword evidence="3 5" id="KW-0269">Exonuclease</keyword>
<evidence type="ECO:0000259" key="4">
    <source>
        <dbReference type="SMART" id="SM00479"/>
    </source>
</evidence>
<dbReference type="NCBIfam" id="TIGR00573">
    <property type="entry name" value="dnaq"/>
    <property type="match status" value="1"/>
</dbReference>